<dbReference type="Proteomes" id="UP000570678">
    <property type="component" value="Unassembled WGS sequence"/>
</dbReference>
<keyword evidence="2" id="KW-1185">Reference proteome</keyword>
<dbReference type="EMBL" id="JAAXOT010000022">
    <property type="protein sequence ID" value="NKY60416.1"/>
    <property type="molecule type" value="Genomic_DNA"/>
</dbReference>
<gene>
    <name evidence="1" type="ORF">HGA15_30625</name>
</gene>
<evidence type="ECO:0000313" key="1">
    <source>
        <dbReference type="EMBL" id="NKY60416.1"/>
    </source>
</evidence>
<dbReference type="RefSeq" id="WP_062979974.1">
    <property type="nucleotide sequence ID" value="NZ_JAAXOT010000022.1"/>
</dbReference>
<protein>
    <submittedName>
        <fullName evidence="1">Uncharacterized protein</fullName>
    </submittedName>
</protein>
<dbReference type="AlphaFoldDB" id="A0A846YL98"/>
<sequence length="90" mass="9995">MGVRVTGLADMFGIQRHELWFVPVAVRWQHCDECPSSAVVSVDVITAGECGTHYFCLDCAPDHIRYLAEWGDCDDLTVYAPHSLNNQLAA</sequence>
<name>A0A846YL98_9NOCA</name>
<evidence type="ECO:0000313" key="2">
    <source>
        <dbReference type="Proteomes" id="UP000570678"/>
    </source>
</evidence>
<organism evidence="1 2">
    <name type="scientific">Nocardia flavorosea</name>
    <dbReference type="NCBI Taxonomy" id="53429"/>
    <lineage>
        <taxon>Bacteria</taxon>
        <taxon>Bacillati</taxon>
        <taxon>Actinomycetota</taxon>
        <taxon>Actinomycetes</taxon>
        <taxon>Mycobacteriales</taxon>
        <taxon>Nocardiaceae</taxon>
        <taxon>Nocardia</taxon>
    </lineage>
</organism>
<reference evidence="1 2" key="1">
    <citation type="submission" date="2020-04" db="EMBL/GenBank/DDBJ databases">
        <title>MicrobeNet Type strains.</title>
        <authorList>
            <person name="Nicholson A.C."/>
        </authorList>
    </citation>
    <scope>NUCLEOTIDE SEQUENCE [LARGE SCALE GENOMIC DNA]</scope>
    <source>
        <strain evidence="1 2">JCM 3332</strain>
    </source>
</reference>
<accession>A0A846YL98</accession>
<comment type="caution">
    <text evidence="1">The sequence shown here is derived from an EMBL/GenBank/DDBJ whole genome shotgun (WGS) entry which is preliminary data.</text>
</comment>
<proteinExistence type="predicted"/>